<dbReference type="EMBL" id="JAPMLT010000002">
    <property type="protein sequence ID" value="MCX7569265.1"/>
    <property type="molecule type" value="Genomic_DNA"/>
</dbReference>
<organism evidence="20 21">
    <name type="scientific">Tumebacillus lacus</name>
    <dbReference type="NCBI Taxonomy" id="2995335"/>
    <lineage>
        <taxon>Bacteria</taxon>
        <taxon>Bacillati</taxon>
        <taxon>Bacillota</taxon>
        <taxon>Bacilli</taxon>
        <taxon>Bacillales</taxon>
        <taxon>Alicyclobacillaceae</taxon>
        <taxon>Tumebacillus</taxon>
    </lineage>
</organism>
<evidence type="ECO:0000256" key="15">
    <source>
        <dbReference type="ARBA" id="ARBA00032605"/>
    </source>
</evidence>
<evidence type="ECO:0000256" key="6">
    <source>
        <dbReference type="ARBA" id="ARBA00015850"/>
    </source>
</evidence>
<comment type="caution">
    <text evidence="20">The sequence shown here is derived from an EMBL/GenBank/DDBJ whole genome shotgun (WGS) entry which is preliminary data.</text>
</comment>
<evidence type="ECO:0000256" key="3">
    <source>
        <dbReference type="ARBA" id="ARBA00004663"/>
    </source>
</evidence>
<dbReference type="GO" id="GO:0051073">
    <property type="term" value="F:adenosylcobinamide-GDP ribazoletransferase activity"/>
    <property type="evidence" value="ECO:0007669"/>
    <property type="project" value="UniProtKB-EC"/>
</dbReference>
<keyword evidence="10 19" id="KW-0812">Transmembrane</keyword>
<evidence type="ECO:0000256" key="12">
    <source>
        <dbReference type="ARBA" id="ARBA00022989"/>
    </source>
</evidence>
<feature type="transmembrane region" description="Helical" evidence="19">
    <location>
        <begin position="61"/>
        <end position="80"/>
    </location>
</feature>
<feature type="transmembrane region" description="Helical" evidence="19">
    <location>
        <begin position="137"/>
        <end position="159"/>
    </location>
</feature>
<feature type="transmembrane region" description="Helical" evidence="19">
    <location>
        <begin position="179"/>
        <end position="212"/>
    </location>
</feature>
<evidence type="ECO:0000256" key="16">
    <source>
        <dbReference type="ARBA" id="ARBA00032853"/>
    </source>
</evidence>
<dbReference type="InterPro" id="IPR003805">
    <property type="entry name" value="CobS"/>
</dbReference>
<dbReference type="PANTHER" id="PTHR34148">
    <property type="entry name" value="ADENOSYLCOBINAMIDE-GDP RIBAZOLETRANSFERASE"/>
    <property type="match status" value="1"/>
</dbReference>
<feature type="transmembrane region" description="Helical" evidence="19">
    <location>
        <begin position="108"/>
        <end position="130"/>
    </location>
</feature>
<evidence type="ECO:0000256" key="10">
    <source>
        <dbReference type="ARBA" id="ARBA00022692"/>
    </source>
</evidence>
<protein>
    <recommendedName>
        <fullName evidence="6 19">Adenosylcobinamide-GDP ribazoletransferase</fullName>
        <ecNumber evidence="5 19">2.7.8.26</ecNumber>
    </recommendedName>
    <alternativeName>
        <fullName evidence="16 19">Cobalamin synthase</fullName>
    </alternativeName>
    <alternativeName>
        <fullName evidence="15 19">Cobalamin-5'-phosphate synthase</fullName>
    </alternativeName>
</protein>
<comment type="cofactor">
    <cofactor evidence="1 19">
        <name>Mg(2+)</name>
        <dbReference type="ChEBI" id="CHEBI:18420"/>
    </cofactor>
</comment>
<dbReference type="PANTHER" id="PTHR34148:SF1">
    <property type="entry name" value="ADENOSYLCOBINAMIDE-GDP RIBAZOLETRANSFERASE"/>
    <property type="match status" value="1"/>
</dbReference>
<evidence type="ECO:0000256" key="8">
    <source>
        <dbReference type="ARBA" id="ARBA00022573"/>
    </source>
</evidence>
<keyword evidence="12 19" id="KW-1133">Transmembrane helix</keyword>
<comment type="catalytic activity">
    <reaction evidence="17 19">
        <text>alpha-ribazole + adenosylcob(III)inamide-GDP = adenosylcob(III)alamin + GMP + H(+)</text>
        <dbReference type="Rhea" id="RHEA:16049"/>
        <dbReference type="ChEBI" id="CHEBI:10329"/>
        <dbReference type="ChEBI" id="CHEBI:15378"/>
        <dbReference type="ChEBI" id="CHEBI:18408"/>
        <dbReference type="ChEBI" id="CHEBI:58115"/>
        <dbReference type="ChEBI" id="CHEBI:60487"/>
        <dbReference type="EC" id="2.7.8.26"/>
    </reaction>
</comment>
<dbReference type="EC" id="2.7.8.26" evidence="5 19"/>
<evidence type="ECO:0000256" key="5">
    <source>
        <dbReference type="ARBA" id="ARBA00013200"/>
    </source>
</evidence>
<dbReference type="RefSeq" id="WP_267150514.1">
    <property type="nucleotide sequence ID" value="NZ_JAPMLT010000002.1"/>
</dbReference>
<evidence type="ECO:0000256" key="17">
    <source>
        <dbReference type="ARBA" id="ARBA00048623"/>
    </source>
</evidence>
<keyword evidence="21" id="KW-1185">Reference proteome</keyword>
<keyword evidence="7 19" id="KW-1003">Cell membrane</keyword>
<comment type="pathway">
    <text evidence="3 19">Cofactor biosynthesis; adenosylcobalamin biosynthesis; adenosylcobalamin from cob(II)yrinate a,c-diamide: step 7/7.</text>
</comment>
<reference evidence="20 21" key="1">
    <citation type="submission" date="2022-11" db="EMBL/GenBank/DDBJ databases">
        <title>Study of microbial diversity in lake waters.</title>
        <authorList>
            <person name="Zhang J."/>
        </authorList>
    </citation>
    <scope>NUCLEOTIDE SEQUENCE [LARGE SCALE GENOMIC DNA]</scope>
    <source>
        <strain evidence="20 21">DT12</strain>
    </source>
</reference>
<dbReference type="Proteomes" id="UP001208017">
    <property type="component" value="Unassembled WGS sequence"/>
</dbReference>
<feature type="transmembrane region" description="Helical" evidence="19">
    <location>
        <begin position="34"/>
        <end position="54"/>
    </location>
</feature>
<keyword evidence="13 19" id="KW-0472">Membrane</keyword>
<evidence type="ECO:0000256" key="4">
    <source>
        <dbReference type="ARBA" id="ARBA00010561"/>
    </source>
</evidence>
<proteinExistence type="inferred from homology"/>
<evidence type="ECO:0000256" key="19">
    <source>
        <dbReference type="HAMAP-Rule" id="MF_00719"/>
    </source>
</evidence>
<sequence length="251" mass="26125">MKKQVGGFWHAVAFLTRFPVPGRLEEEAWEASPPFYPVVGLFLGAAVALAVWALGVVAPGWVAAMLTVTLWVYLTGGLHLDGVMDTADGFGSYRSRERVLEIMKDSRVGAMGVLAAVLLLGNKVAALAALPAGSMQAAAVVLAAVVGRTAMLAVLYGAPYARENGLANSLRFGGRWERVWPFLFAAVAVAGCAVWLQGSVAVAVLLAAGAAVWLVRVAQKKIGGCTGDVYGAVCEVTETVVLVALTLGGVR</sequence>
<evidence type="ECO:0000256" key="7">
    <source>
        <dbReference type="ARBA" id="ARBA00022475"/>
    </source>
</evidence>
<keyword evidence="9 19" id="KW-0808">Transferase</keyword>
<comment type="catalytic activity">
    <reaction evidence="18 19">
        <text>alpha-ribazole 5'-phosphate + adenosylcob(III)inamide-GDP = adenosylcob(III)alamin 5'-phosphate + GMP + H(+)</text>
        <dbReference type="Rhea" id="RHEA:23560"/>
        <dbReference type="ChEBI" id="CHEBI:15378"/>
        <dbReference type="ChEBI" id="CHEBI:57918"/>
        <dbReference type="ChEBI" id="CHEBI:58115"/>
        <dbReference type="ChEBI" id="CHEBI:60487"/>
        <dbReference type="ChEBI" id="CHEBI:60493"/>
        <dbReference type="EC" id="2.7.8.26"/>
    </reaction>
</comment>
<evidence type="ECO:0000256" key="1">
    <source>
        <dbReference type="ARBA" id="ARBA00001946"/>
    </source>
</evidence>
<evidence type="ECO:0000256" key="2">
    <source>
        <dbReference type="ARBA" id="ARBA00004651"/>
    </source>
</evidence>
<evidence type="ECO:0000313" key="21">
    <source>
        <dbReference type="Proteomes" id="UP001208017"/>
    </source>
</evidence>
<evidence type="ECO:0000256" key="13">
    <source>
        <dbReference type="ARBA" id="ARBA00023136"/>
    </source>
</evidence>
<comment type="subcellular location">
    <subcellularLocation>
        <location evidence="2 19">Cell membrane</location>
        <topology evidence="2 19">Multi-pass membrane protein</topology>
    </subcellularLocation>
</comment>
<keyword evidence="11 19" id="KW-0460">Magnesium</keyword>
<dbReference type="NCBIfam" id="TIGR00317">
    <property type="entry name" value="cobS"/>
    <property type="match status" value="1"/>
</dbReference>
<evidence type="ECO:0000256" key="9">
    <source>
        <dbReference type="ARBA" id="ARBA00022679"/>
    </source>
</evidence>
<name>A0ABT3WX73_9BACL</name>
<dbReference type="HAMAP" id="MF_00719">
    <property type="entry name" value="CobS"/>
    <property type="match status" value="1"/>
</dbReference>
<dbReference type="Pfam" id="PF02654">
    <property type="entry name" value="CobS"/>
    <property type="match status" value="1"/>
</dbReference>
<gene>
    <name evidence="19 20" type="primary">cobS</name>
    <name evidence="20" type="ORF">OS242_04770</name>
</gene>
<comment type="function">
    <text evidence="14 19">Joins adenosylcobinamide-GDP and alpha-ribazole to generate adenosylcobalamin (Ado-cobalamin). Also synthesizes adenosylcobalamin 5'-phosphate from adenosylcobinamide-GDP and alpha-ribazole 5'-phosphate.</text>
</comment>
<accession>A0ABT3WX73</accession>
<evidence type="ECO:0000313" key="20">
    <source>
        <dbReference type="EMBL" id="MCX7569265.1"/>
    </source>
</evidence>
<comment type="similarity">
    <text evidence="4 19">Belongs to the CobS family.</text>
</comment>
<evidence type="ECO:0000256" key="18">
    <source>
        <dbReference type="ARBA" id="ARBA00049504"/>
    </source>
</evidence>
<evidence type="ECO:0000256" key="14">
    <source>
        <dbReference type="ARBA" id="ARBA00025228"/>
    </source>
</evidence>
<evidence type="ECO:0000256" key="11">
    <source>
        <dbReference type="ARBA" id="ARBA00022842"/>
    </source>
</evidence>
<keyword evidence="8 19" id="KW-0169">Cobalamin biosynthesis</keyword>